<evidence type="ECO:0000256" key="3">
    <source>
        <dbReference type="ARBA" id="ARBA00023157"/>
    </source>
</evidence>
<organism evidence="18">
    <name type="scientific">Thrips palmi</name>
    <name type="common">Melon thrips</name>
    <dbReference type="NCBI Taxonomy" id="161013"/>
    <lineage>
        <taxon>Eukaryota</taxon>
        <taxon>Metazoa</taxon>
        <taxon>Ecdysozoa</taxon>
        <taxon>Arthropoda</taxon>
        <taxon>Hexapoda</taxon>
        <taxon>Insecta</taxon>
        <taxon>Pterygota</taxon>
        <taxon>Neoptera</taxon>
        <taxon>Paraneoptera</taxon>
        <taxon>Thysanoptera</taxon>
        <taxon>Terebrantia</taxon>
        <taxon>Thripoidea</taxon>
        <taxon>Thripidae</taxon>
        <taxon>Thrips</taxon>
    </lineage>
</organism>
<feature type="region of interest" description="Disordered" evidence="15">
    <location>
        <begin position="175"/>
        <end position="205"/>
    </location>
</feature>
<dbReference type="CDD" id="cd06461">
    <property type="entry name" value="M2_ACE"/>
    <property type="match status" value="1"/>
</dbReference>
<feature type="disulfide bond" evidence="10 12">
    <location>
        <begin position="559"/>
        <end position="577"/>
    </location>
</feature>
<feature type="active site" description="Proton acceptor 2" evidence="7">
    <location>
        <position position="591"/>
    </location>
</feature>
<feature type="binding site" evidence="9">
    <location>
        <position position="590"/>
    </location>
    <ligand>
        <name>Zn(2+)</name>
        <dbReference type="ChEBI" id="CHEBI:29105"/>
        <label>1</label>
        <note>catalytic</note>
    </ligand>
</feature>
<evidence type="ECO:0000256" key="7">
    <source>
        <dbReference type="PIRSR" id="PIRSR601548-11"/>
    </source>
</evidence>
<feature type="coiled-coil region" evidence="14">
    <location>
        <begin position="277"/>
        <end position="306"/>
    </location>
</feature>
<keyword evidence="2 16" id="KW-0732">Signal</keyword>
<keyword evidence="3 10" id="KW-1015">Disulfide bond</keyword>
<feature type="binding site" evidence="9">
    <location>
        <position position="594"/>
    </location>
    <ligand>
        <name>Zn(2+)</name>
        <dbReference type="ChEBI" id="CHEBI:29105"/>
        <label>1</label>
        <note>catalytic</note>
    </ligand>
</feature>
<keyword evidence="13" id="KW-0121">Carboxypeptidase</keyword>
<feature type="active site" description="Proton donor 1" evidence="5">
    <location>
        <position position="720"/>
    </location>
</feature>
<feature type="binding site" evidence="11">
    <location>
        <position position="618"/>
    </location>
    <ligand>
        <name>Zn(2+)</name>
        <dbReference type="ChEBI" id="CHEBI:29105"/>
        <label>2</label>
        <note>catalytic</note>
    </ligand>
</feature>
<evidence type="ECO:0000256" key="4">
    <source>
        <dbReference type="ARBA" id="ARBA00023180"/>
    </source>
</evidence>
<keyword evidence="13" id="KW-0378">Hydrolase</keyword>
<dbReference type="PANTHER" id="PTHR10514:SF40">
    <property type="entry name" value="ANGIOTENSIN-CONVERTING ENZYME"/>
    <property type="match status" value="1"/>
</dbReference>
<dbReference type="KEGG" id="tpal:117649875"/>
<feature type="active site" description="Proton acceptor 1" evidence="5">
    <location>
        <position position="591"/>
    </location>
</feature>
<name>A0A6P8ZUG6_THRPL</name>
<dbReference type="GO" id="GO:0005886">
    <property type="term" value="C:plasma membrane"/>
    <property type="evidence" value="ECO:0007669"/>
    <property type="project" value="TreeGrafter"/>
</dbReference>
<feature type="region of interest" description="Disordered" evidence="15">
    <location>
        <begin position="34"/>
        <end position="126"/>
    </location>
</feature>
<keyword evidence="17" id="KW-1185">Reference proteome</keyword>
<feature type="glycosylation site" description="N-linked (GlcNAc...) (complex) asparagine" evidence="6">
    <location>
        <position position="314"/>
    </location>
</feature>
<keyword evidence="9 13" id="KW-0479">Metal-binding</keyword>
<evidence type="ECO:0000313" key="17">
    <source>
        <dbReference type="Proteomes" id="UP000515158"/>
    </source>
</evidence>
<feature type="binding site" evidence="11">
    <location>
        <position position="590"/>
    </location>
    <ligand>
        <name>Zn(2+)</name>
        <dbReference type="ChEBI" id="CHEBI:29105"/>
        <label>2</label>
        <note>catalytic</note>
    </ligand>
</feature>
<evidence type="ECO:0000256" key="1">
    <source>
        <dbReference type="ARBA" id="ARBA00008139"/>
    </source>
</evidence>
<evidence type="ECO:0000313" key="18">
    <source>
        <dbReference type="RefSeq" id="XP_034248943.1"/>
    </source>
</evidence>
<feature type="glycosylation site" description="N-linked (GlcNAc...) asparagine" evidence="6">
    <location>
        <position position="277"/>
    </location>
</feature>
<reference evidence="18" key="1">
    <citation type="submission" date="2025-08" db="UniProtKB">
        <authorList>
            <consortium name="RefSeq"/>
        </authorList>
    </citation>
    <scope>IDENTIFICATION</scope>
    <source>
        <tissue evidence="18">Total insect</tissue>
    </source>
</reference>
<feature type="active site" description="Proton donor 2" evidence="7">
    <location>
        <position position="720"/>
    </location>
</feature>
<evidence type="ECO:0000256" key="11">
    <source>
        <dbReference type="PIRSR" id="PIRSR601548-8"/>
    </source>
</evidence>
<dbReference type="InParanoid" id="A0A6P8ZUG6"/>
<evidence type="ECO:0000256" key="5">
    <source>
        <dbReference type="PIRSR" id="PIRSR601548-1"/>
    </source>
</evidence>
<evidence type="ECO:0000256" key="16">
    <source>
        <dbReference type="SAM" id="SignalP"/>
    </source>
</evidence>
<dbReference type="GO" id="GO:0008237">
    <property type="term" value="F:metallopeptidase activity"/>
    <property type="evidence" value="ECO:0007669"/>
    <property type="project" value="UniProtKB-KW"/>
</dbReference>
<feature type="binding site" evidence="11">
    <location>
        <position position="594"/>
    </location>
    <ligand>
        <name>Zn(2+)</name>
        <dbReference type="ChEBI" id="CHEBI:29105"/>
        <label>2</label>
        <note>catalytic</note>
    </ligand>
</feature>
<evidence type="ECO:0000256" key="14">
    <source>
        <dbReference type="SAM" id="Coils"/>
    </source>
</evidence>
<feature type="chain" id="PRO_5027553260" description="Angiotensin-converting enzyme" evidence="16">
    <location>
        <begin position="17"/>
        <end position="891"/>
    </location>
</feature>
<dbReference type="OrthoDB" id="10029630at2759"/>
<evidence type="ECO:0000256" key="6">
    <source>
        <dbReference type="PIRSR" id="PIRSR601548-10"/>
    </source>
</evidence>
<dbReference type="EC" id="3.4.-.-" evidence="13"/>
<sequence length="891" mass="100031">MTSLPLLLAALALVRADPSPAPAPKPAAQLEFDPNFVDLGNLPGRPSSPRPPSQTGGFENRQFDVGGRPQLDNRQFDGGLNRPFDGRSYNQPPFGNGDRQFSQQPFNGGNQQFSQQPFNGGGQQALDAAGRPLGGGRPFDVASGGRFQDNTNYRGAAGRSFDGPRVPQTVFSDVGQDQINGPSPALPGAPRPASSYPGDRDRYNGPGLNGDAPFLRPLGPPGFNGNPDGFPGPSVPPVPPPNYIPEGELRELLARVDSLTSQQCTHTVAAQWAFETNVNAVTQVSALEAQLQNSELQRAVRETLNQVDLNLVENPDLARQIRLLSVIGPAALPPDQLDRYNGLINSMLAVYNSATICAHREPLRCGLRLDPDLTLIMARSRDWDELQYVWLEWRRRSGFKIRDLFDQLVDLSNMAAKQNNLTSFAEYWLFPYETPDFRLQLESAWEEVRPLYEQLHAYVRRKLRDFYGPDKISRQAPLPAHILGNMWAQSWSNILDITIPYPGKNFLDVGPQMAAQGYTPAAMFRLAEEFYTSMNMSAMPAEFWSHSVIEEPPARVVVCQPSAWDFCNRKDYRIKMCTHVNMMDLVTAHHEMAHVQYFMEYKRLPKVYRDGANPGFHEAVGEAISLSVATPRHLQALGLVQTAVDDLPHNINFLFALALDKLPFLPFSLALDKWRWDVFQKRKSKDQYNCHYWFLRERYSGIKPPFLRSEFDFDPGAKFHVPANIPYIKYFVATILQFQIHKAMCRAAGQYDPENDDLQLHKCDIYRSKEAGNILKRLMESGSSTTWGDALYAATGESRLNGSALREYFRPLEEWLQNENLRTNEFAGWTYDGDYCKRSIETAGLEVYGGFYNAGPGGVHQAPRGALHAVSLLLPSVLLLWLSTPHRTLRR</sequence>
<keyword evidence="4 6" id="KW-0325">Glycoprotein</keyword>
<feature type="signal peptide" evidence="16">
    <location>
        <begin position="1"/>
        <end position="16"/>
    </location>
</feature>
<dbReference type="Proteomes" id="UP000515158">
    <property type="component" value="Unplaced"/>
</dbReference>
<dbReference type="AlphaFoldDB" id="A0A6P8ZUG6"/>
<dbReference type="PROSITE" id="PS52011">
    <property type="entry name" value="PEPTIDASE_M2"/>
    <property type="match status" value="1"/>
</dbReference>
<dbReference type="Pfam" id="PF01401">
    <property type="entry name" value="Peptidase_M2"/>
    <property type="match status" value="1"/>
</dbReference>
<feature type="disulfide bond" evidence="10 12">
    <location>
        <begin position="357"/>
        <end position="365"/>
    </location>
</feature>
<feature type="compositionally biased region" description="Polar residues" evidence="15">
    <location>
        <begin position="88"/>
        <end position="118"/>
    </location>
</feature>
<evidence type="ECO:0000256" key="2">
    <source>
        <dbReference type="ARBA" id="ARBA00022729"/>
    </source>
</evidence>
<dbReference type="GO" id="GO:0006508">
    <property type="term" value="P:proteolysis"/>
    <property type="evidence" value="ECO:0007669"/>
    <property type="project" value="UniProtKB-KW"/>
</dbReference>
<dbReference type="GO" id="GO:0004180">
    <property type="term" value="F:carboxypeptidase activity"/>
    <property type="evidence" value="ECO:0007669"/>
    <property type="project" value="UniProtKB-KW"/>
</dbReference>
<proteinExistence type="inferred from homology"/>
<evidence type="ECO:0000256" key="9">
    <source>
        <dbReference type="PIRSR" id="PIRSR601548-3"/>
    </source>
</evidence>
<dbReference type="SUPFAM" id="SSF55486">
    <property type="entry name" value="Metalloproteases ('zincins'), catalytic domain"/>
    <property type="match status" value="1"/>
</dbReference>
<dbReference type="FunCoup" id="A0A6P8ZUG6">
    <property type="interactions" value="67"/>
</dbReference>
<dbReference type="GeneID" id="117649875"/>
<keyword evidence="13" id="KW-0482">Metalloprotease</keyword>
<dbReference type="PANTHER" id="PTHR10514">
    <property type="entry name" value="ANGIOTENSIN-CONVERTING ENZYME"/>
    <property type="match status" value="1"/>
</dbReference>
<feature type="binding site" evidence="9">
    <location>
        <position position="618"/>
    </location>
    <ligand>
        <name>Zn(2+)</name>
        <dbReference type="ChEBI" id="CHEBI:29105"/>
        <label>1</label>
        <note>catalytic</note>
    </ligand>
</feature>
<evidence type="ECO:0000256" key="12">
    <source>
        <dbReference type="PROSITE-ProRule" id="PRU01355"/>
    </source>
</evidence>
<keyword evidence="9 13" id="KW-0862">Zinc</keyword>
<evidence type="ECO:0000256" key="10">
    <source>
        <dbReference type="PIRSR" id="PIRSR601548-4"/>
    </source>
</evidence>
<dbReference type="RefSeq" id="XP_034248943.1">
    <property type="nucleotide sequence ID" value="XM_034393052.1"/>
</dbReference>
<keyword evidence="14" id="KW-0175">Coiled coil</keyword>
<evidence type="ECO:0000256" key="15">
    <source>
        <dbReference type="SAM" id="MobiDB-lite"/>
    </source>
</evidence>
<feature type="binding site" evidence="8">
    <location>
        <position position="432"/>
    </location>
    <ligand>
        <name>chloride</name>
        <dbReference type="ChEBI" id="CHEBI:17996"/>
        <label>1</label>
    </ligand>
</feature>
<protein>
    <recommendedName>
        <fullName evidence="13">Angiotensin-converting enzyme</fullName>
        <ecNumber evidence="13">3.4.-.-</ecNumber>
    </recommendedName>
</protein>
<accession>A0A6P8ZUG6</accession>
<evidence type="ECO:0000256" key="8">
    <source>
        <dbReference type="PIRSR" id="PIRSR601548-2"/>
    </source>
</evidence>
<evidence type="ECO:0000256" key="13">
    <source>
        <dbReference type="RuleBase" id="RU361144"/>
    </source>
</evidence>
<feature type="disulfide bond" evidence="10 12">
    <location>
        <begin position="745"/>
        <end position="763"/>
    </location>
</feature>
<comment type="cofactor">
    <cofactor evidence="13">
        <name>Zn(2+)</name>
        <dbReference type="ChEBI" id="CHEBI:29105"/>
    </cofactor>
    <text evidence="13">Binds 1 zinc ion per subunit.</text>
</comment>
<keyword evidence="13" id="KW-0645">Protease</keyword>
<dbReference type="InterPro" id="IPR001548">
    <property type="entry name" value="Peptidase_M2"/>
</dbReference>
<dbReference type="GO" id="GO:0008241">
    <property type="term" value="F:peptidyl-dipeptidase activity"/>
    <property type="evidence" value="ECO:0007669"/>
    <property type="project" value="InterPro"/>
</dbReference>
<comment type="similarity">
    <text evidence="1 12 13">Belongs to the peptidase M2 family.</text>
</comment>
<dbReference type="PRINTS" id="PR00791">
    <property type="entry name" value="PEPDIPTASEA"/>
</dbReference>
<gene>
    <name evidence="18" type="primary">LOC117649875</name>
</gene>
<dbReference type="GO" id="GO:0046872">
    <property type="term" value="F:metal ion binding"/>
    <property type="evidence" value="ECO:0007669"/>
    <property type="project" value="UniProtKB-KW"/>
</dbReference>